<dbReference type="RefSeq" id="WP_190425332.1">
    <property type="nucleotide sequence ID" value="NZ_JAMPKK010000050.1"/>
</dbReference>
<dbReference type="EMBL" id="JAMPKK010000050">
    <property type="protein sequence ID" value="MEP0866753.1"/>
    <property type="molecule type" value="Genomic_DNA"/>
</dbReference>
<keyword evidence="3" id="KW-0175">Coiled coil</keyword>
<dbReference type="InterPro" id="IPR007049">
    <property type="entry name" value="Carb-sel_porin_OprB"/>
</dbReference>
<dbReference type="InterPro" id="IPR001119">
    <property type="entry name" value="SLH_dom"/>
</dbReference>
<dbReference type="SUPFAM" id="SSF56935">
    <property type="entry name" value="Porins"/>
    <property type="match status" value="1"/>
</dbReference>
<dbReference type="PANTHER" id="PTHR43308:SF1">
    <property type="entry name" value="OUTER MEMBRANE PROTEIN ALPHA"/>
    <property type="match status" value="1"/>
</dbReference>
<dbReference type="PANTHER" id="PTHR43308">
    <property type="entry name" value="OUTER MEMBRANE PROTEIN ALPHA-RELATED"/>
    <property type="match status" value="1"/>
</dbReference>
<dbReference type="Pfam" id="PF00395">
    <property type="entry name" value="SLH"/>
    <property type="match status" value="1"/>
</dbReference>
<gene>
    <name evidence="5" type="ORF">NDI37_20065</name>
</gene>
<proteinExistence type="inferred from homology"/>
<evidence type="ECO:0000313" key="6">
    <source>
        <dbReference type="Proteomes" id="UP001442494"/>
    </source>
</evidence>
<evidence type="ECO:0000313" key="5">
    <source>
        <dbReference type="EMBL" id="MEP0866753.1"/>
    </source>
</evidence>
<comment type="similarity">
    <text evidence="1 2">Belongs to the OprB family.</text>
</comment>
<dbReference type="PROSITE" id="PS51272">
    <property type="entry name" value="SLH"/>
    <property type="match status" value="1"/>
</dbReference>
<keyword evidence="6" id="KW-1185">Reference proteome</keyword>
<feature type="domain" description="SLH" evidence="4">
    <location>
        <begin position="121"/>
        <end position="185"/>
    </location>
</feature>
<evidence type="ECO:0000256" key="1">
    <source>
        <dbReference type="ARBA" id="ARBA00008769"/>
    </source>
</evidence>
<dbReference type="InterPro" id="IPR047684">
    <property type="entry name" value="Por_som-like"/>
</dbReference>
<evidence type="ECO:0000256" key="2">
    <source>
        <dbReference type="RuleBase" id="RU363072"/>
    </source>
</evidence>
<dbReference type="Gene3D" id="2.40.160.180">
    <property type="entry name" value="Carbohydrate-selective porin OprB"/>
    <property type="match status" value="1"/>
</dbReference>
<dbReference type="NCBIfam" id="NF033921">
    <property type="entry name" value="por_somb"/>
    <property type="match status" value="1"/>
</dbReference>
<dbReference type="Pfam" id="PF04966">
    <property type="entry name" value="OprB"/>
    <property type="match status" value="1"/>
</dbReference>
<feature type="coiled-coil region" evidence="3">
    <location>
        <begin position="202"/>
        <end position="229"/>
    </location>
</feature>
<reference evidence="5 6" key="1">
    <citation type="submission" date="2022-04" db="EMBL/GenBank/DDBJ databases">
        <title>Positive selection, recombination, and allopatry shape intraspecific diversity of widespread and dominant cyanobacteria.</title>
        <authorList>
            <person name="Wei J."/>
            <person name="Shu W."/>
            <person name="Hu C."/>
        </authorList>
    </citation>
    <scope>NUCLEOTIDE SEQUENCE [LARGE SCALE GENOMIC DNA]</scope>
    <source>
        <strain evidence="5 6">GB2-A5</strain>
    </source>
</reference>
<dbReference type="InterPro" id="IPR051465">
    <property type="entry name" value="Cell_Envelope_Struct_Comp"/>
</dbReference>
<protein>
    <submittedName>
        <fullName evidence="5">Iron uptake porin</fullName>
    </submittedName>
</protein>
<evidence type="ECO:0000256" key="3">
    <source>
        <dbReference type="SAM" id="Coils"/>
    </source>
</evidence>
<dbReference type="Proteomes" id="UP001442494">
    <property type="component" value="Unassembled WGS sequence"/>
</dbReference>
<organism evidence="5 6">
    <name type="scientific">Funiculus sociatus GB2-A5</name>
    <dbReference type="NCBI Taxonomy" id="2933946"/>
    <lineage>
        <taxon>Bacteria</taxon>
        <taxon>Bacillati</taxon>
        <taxon>Cyanobacteriota</taxon>
        <taxon>Cyanophyceae</taxon>
        <taxon>Coleofasciculales</taxon>
        <taxon>Coleofasciculaceae</taxon>
        <taxon>Funiculus</taxon>
    </lineage>
</organism>
<dbReference type="InterPro" id="IPR038673">
    <property type="entry name" value="OprB_sf"/>
</dbReference>
<comment type="caution">
    <text evidence="5">The sequence shown here is derived from an EMBL/GenBank/DDBJ whole genome shotgun (WGS) entry which is preliminary data.</text>
</comment>
<sequence length="636" mass="68073">MLKSLWNALLVSPAVLGAILLIGAGAIASESSDVIQGTSLEVSDANADYNVANITEDDVREAVETPNLVTDNQPSTIKRVVPSSEIVADSNQPSTTNGDVLEQIDVYSDRASEDALEQVTNVSQLRDVQPTDWAYEALRSLVERYGCIAGYPDGTFRGNRALSRYEFAAGLNACLLQIEKLIAASTADFVTKEDLATLQRLIDEFGTELATLRTRVDNLEGRTKFLEENNFSTTTRLEGEVIFGLASILTGEDATGDDIDSVTVFGHRSRLNFETSFTGRDVLRTRLQAEGLGSFAERTLTPEGQLAFSGEADNDIFVDALLYAFPLGENTEVVIAANAGASDDFASTVNFLDGDGATGALSAFGTRNPIYYLAEGAGIGVRHQLGNRLEISLGYLAGDAANPEDDGGLFNGPYAAIAQLLIKPTDRLNIGLTYIHSYNNNDTGTGSNLANFQGGLSRFFDRDAGGSSVGDTLGSLGFSTGLPLVSNSYGLELSWQLSDRFVIGGWAGYTNTRNLSTLGGLIDRGDVDIWNWAITLAFPDLGKKGNLGGLIVGMEPKVTNSTIDVNLGAVALLPPNIPLPPVGENDDTSLHVEAFYQYQVTENISITPGVIWLTAPDHNSRNNDIVIGTIRTTFTF</sequence>
<evidence type="ECO:0000259" key="4">
    <source>
        <dbReference type="PROSITE" id="PS51272"/>
    </source>
</evidence>
<accession>A0ABV0JTP6</accession>
<name>A0ABV0JTP6_9CYAN</name>